<evidence type="ECO:0000313" key="2">
    <source>
        <dbReference type="Proteomes" id="UP001203297"/>
    </source>
</evidence>
<accession>A0AAD4QIP8</accession>
<dbReference type="Proteomes" id="UP001203297">
    <property type="component" value="Unassembled WGS sequence"/>
</dbReference>
<sequence length="121" mass="13884">MALPSISPFARTACDDDDIHLFSPARPSPLTAHWLHLRRDHHEPIPSSHLSTQPTNHLFFIQLNYNMRMRTRSLSFLIFQSPAHRLHHSFLHFALLTHPPPLPPSPPSSFCNKPLQFNVPS</sequence>
<dbReference type="AlphaFoldDB" id="A0AAD4QIP8"/>
<name>A0AAD4QIP8_9AGAM</name>
<organism evidence="1 2">
    <name type="scientific">Multifurca ochricompacta</name>
    <dbReference type="NCBI Taxonomy" id="376703"/>
    <lineage>
        <taxon>Eukaryota</taxon>
        <taxon>Fungi</taxon>
        <taxon>Dikarya</taxon>
        <taxon>Basidiomycota</taxon>
        <taxon>Agaricomycotina</taxon>
        <taxon>Agaricomycetes</taxon>
        <taxon>Russulales</taxon>
        <taxon>Russulaceae</taxon>
        <taxon>Multifurca</taxon>
    </lineage>
</organism>
<keyword evidence="2" id="KW-1185">Reference proteome</keyword>
<dbReference type="EMBL" id="WTXG01000279">
    <property type="protein sequence ID" value="KAI0289779.1"/>
    <property type="molecule type" value="Genomic_DNA"/>
</dbReference>
<evidence type="ECO:0000313" key="1">
    <source>
        <dbReference type="EMBL" id="KAI0289779.1"/>
    </source>
</evidence>
<reference evidence="1" key="1">
    <citation type="journal article" date="2022" name="New Phytol.">
        <title>Evolutionary transition to the ectomycorrhizal habit in the genomes of a hyperdiverse lineage of mushroom-forming fungi.</title>
        <authorList>
            <person name="Looney B."/>
            <person name="Miyauchi S."/>
            <person name="Morin E."/>
            <person name="Drula E."/>
            <person name="Courty P.E."/>
            <person name="Kohler A."/>
            <person name="Kuo A."/>
            <person name="LaButti K."/>
            <person name="Pangilinan J."/>
            <person name="Lipzen A."/>
            <person name="Riley R."/>
            <person name="Andreopoulos W."/>
            <person name="He G."/>
            <person name="Johnson J."/>
            <person name="Nolan M."/>
            <person name="Tritt A."/>
            <person name="Barry K.W."/>
            <person name="Grigoriev I.V."/>
            <person name="Nagy L.G."/>
            <person name="Hibbett D."/>
            <person name="Henrissat B."/>
            <person name="Matheny P.B."/>
            <person name="Labbe J."/>
            <person name="Martin F.M."/>
        </authorList>
    </citation>
    <scope>NUCLEOTIDE SEQUENCE</scope>
    <source>
        <strain evidence="1">BPL690</strain>
    </source>
</reference>
<gene>
    <name evidence="1" type="ORF">B0F90DRAFT_698614</name>
</gene>
<comment type="caution">
    <text evidence="1">The sequence shown here is derived from an EMBL/GenBank/DDBJ whole genome shotgun (WGS) entry which is preliminary data.</text>
</comment>
<protein>
    <submittedName>
        <fullName evidence="1">Uncharacterized protein</fullName>
    </submittedName>
</protein>
<proteinExistence type="predicted"/>